<accession>A0A1Z5HUM2</accession>
<dbReference type="AlphaFoldDB" id="A0A1Z5HUM2"/>
<sequence>MTAGNPAGGTMVFETGRVYCRYLFPGAAPSVSMFYHLRGGCQGRRRKVNVLEGEVS</sequence>
<reference evidence="2" key="1">
    <citation type="journal article" date="2017" name="Appl. Environ. Microbiol.">
        <title>Genomic analysis of Calderihabitans maritimus KKC1, a thermophilic hydrogenogenic carboxydotrophic bacterium isolated from marine sediment.</title>
        <authorList>
            <person name="Omae K."/>
            <person name="Yoneda Y."/>
            <person name="Fukuyama Y."/>
            <person name="Yoshida T."/>
            <person name="Sako Y."/>
        </authorList>
    </citation>
    <scope>NUCLEOTIDE SEQUENCE [LARGE SCALE GENOMIC DNA]</scope>
    <source>
        <strain evidence="2">KKC1</strain>
    </source>
</reference>
<organism evidence="1 2">
    <name type="scientific">Calderihabitans maritimus</name>
    <dbReference type="NCBI Taxonomy" id="1246530"/>
    <lineage>
        <taxon>Bacteria</taxon>
        <taxon>Bacillati</taxon>
        <taxon>Bacillota</taxon>
        <taxon>Clostridia</taxon>
        <taxon>Neomoorellales</taxon>
        <taxon>Calderihabitantaceae</taxon>
        <taxon>Calderihabitans</taxon>
    </lineage>
</organism>
<evidence type="ECO:0000313" key="1">
    <source>
        <dbReference type="EMBL" id="GAW93212.1"/>
    </source>
</evidence>
<dbReference type="EMBL" id="BDGJ01000122">
    <property type="protein sequence ID" value="GAW93212.1"/>
    <property type="molecule type" value="Genomic_DNA"/>
</dbReference>
<name>A0A1Z5HUM2_9FIRM</name>
<dbReference type="Proteomes" id="UP000197032">
    <property type="component" value="Unassembled WGS sequence"/>
</dbReference>
<proteinExistence type="predicted"/>
<evidence type="ECO:0000313" key="2">
    <source>
        <dbReference type="Proteomes" id="UP000197032"/>
    </source>
</evidence>
<protein>
    <submittedName>
        <fullName evidence="1">Uncharacterized protein</fullName>
    </submittedName>
</protein>
<comment type="caution">
    <text evidence="1">The sequence shown here is derived from an EMBL/GenBank/DDBJ whole genome shotgun (WGS) entry which is preliminary data.</text>
</comment>
<gene>
    <name evidence="1" type="ORF">KKC1_23510</name>
</gene>
<keyword evidence="2" id="KW-1185">Reference proteome</keyword>